<evidence type="ECO:0000256" key="6">
    <source>
        <dbReference type="ARBA" id="ARBA00023136"/>
    </source>
</evidence>
<protein>
    <recommendedName>
        <fullName evidence="2">Coiled-coil domain-containing protein 167</fullName>
    </recommendedName>
</protein>
<keyword evidence="3 8" id="KW-0812">Transmembrane</keyword>
<keyword evidence="5 7" id="KW-0175">Coiled coil</keyword>
<accession>A0A8C9NIX4</accession>
<feature type="coiled-coil region" evidence="7">
    <location>
        <begin position="28"/>
        <end position="86"/>
    </location>
</feature>
<dbReference type="PANTHER" id="PTHR31759:SF1">
    <property type="entry name" value="COILED-COIL DOMAIN-CONTAINING PROTEIN 167"/>
    <property type="match status" value="1"/>
</dbReference>
<dbReference type="PANTHER" id="PTHR31759">
    <property type="entry name" value="COILED-COIL DOMAIN-CONTAINING PROTEIN 167"/>
    <property type="match status" value="1"/>
</dbReference>
<evidence type="ECO:0000256" key="7">
    <source>
        <dbReference type="SAM" id="Coils"/>
    </source>
</evidence>
<dbReference type="Pfam" id="PF15188">
    <property type="entry name" value="CCDC-167"/>
    <property type="match status" value="1"/>
</dbReference>
<evidence type="ECO:0000256" key="1">
    <source>
        <dbReference type="ARBA" id="ARBA00004167"/>
    </source>
</evidence>
<sequence length="186" mass="21402">MAELPRDSWLAGAAPKCQARQWHWPIKIDGLEEKLARCRQSMEEVDLKLRREKLSPEGRKSLERERNLLMTKADNYEKELSGLRKENRKNAALAVAMALLIALIYACWTILVVGKIFLCKLRRTGDKPEITAHLRLEIRSSRAQGGVILAKTVRTIQRDPGRQYILPFEEDLCDYRAELKMLPPPP</sequence>
<organism evidence="9 10">
    <name type="scientific">Serinus canaria</name>
    <name type="common">Island canary</name>
    <name type="synonym">Fringilla canaria</name>
    <dbReference type="NCBI Taxonomy" id="9135"/>
    <lineage>
        <taxon>Eukaryota</taxon>
        <taxon>Metazoa</taxon>
        <taxon>Chordata</taxon>
        <taxon>Craniata</taxon>
        <taxon>Vertebrata</taxon>
        <taxon>Euteleostomi</taxon>
        <taxon>Archelosauria</taxon>
        <taxon>Archosauria</taxon>
        <taxon>Dinosauria</taxon>
        <taxon>Saurischia</taxon>
        <taxon>Theropoda</taxon>
        <taxon>Coelurosauria</taxon>
        <taxon>Aves</taxon>
        <taxon>Neognathae</taxon>
        <taxon>Neoaves</taxon>
        <taxon>Telluraves</taxon>
        <taxon>Australaves</taxon>
        <taxon>Passeriformes</taxon>
        <taxon>Passeroidea</taxon>
        <taxon>Fringillidae</taxon>
        <taxon>Carduelinae</taxon>
        <taxon>Serinus</taxon>
    </lineage>
</organism>
<keyword evidence="4 8" id="KW-1133">Transmembrane helix</keyword>
<evidence type="ECO:0000256" key="2">
    <source>
        <dbReference type="ARBA" id="ARBA00022350"/>
    </source>
</evidence>
<evidence type="ECO:0000313" key="9">
    <source>
        <dbReference type="Ensembl" id="ENSSCAP00000018938.1"/>
    </source>
</evidence>
<name>A0A8C9NIX4_SERCA</name>
<evidence type="ECO:0000256" key="4">
    <source>
        <dbReference type="ARBA" id="ARBA00022989"/>
    </source>
</evidence>
<comment type="subcellular location">
    <subcellularLocation>
        <location evidence="1">Membrane</location>
        <topology evidence="1">Single-pass membrane protein</topology>
    </subcellularLocation>
</comment>
<feature type="transmembrane region" description="Helical" evidence="8">
    <location>
        <begin position="91"/>
        <end position="118"/>
    </location>
</feature>
<keyword evidence="10" id="KW-1185">Reference proteome</keyword>
<evidence type="ECO:0000256" key="8">
    <source>
        <dbReference type="SAM" id="Phobius"/>
    </source>
</evidence>
<keyword evidence="6 8" id="KW-0472">Membrane</keyword>
<evidence type="ECO:0000313" key="10">
    <source>
        <dbReference type="Proteomes" id="UP000694409"/>
    </source>
</evidence>
<dbReference type="GO" id="GO:0016020">
    <property type="term" value="C:membrane"/>
    <property type="evidence" value="ECO:0007669"/>
    <property type="project" value="UniProtKB-SubCell"/>
</dbReference>
<proteinExistence type="predicted"/>
<evidence type="ECO:0000256" key="3">
    <source>
        <dbReference type="ARBA" id="ARBA00022692"/>
    </source>
</evidence>
<dbReference type="Ensembl" id="ENSSCAT00000021160.1">
    <property type="protein sequence ID" value="ENSSCAP00000018938.1"/>
    <property type="gene ID" value="ENSSCAG00000013694.1"/>
</dbReference>
<dbReference type="Proteomes" id="UP000694409">
    <property type="component" value="Unassembled WGS sequence"/>
</dbReference>
<dbReference type="AlphaFoldDB" id="A0A8C9NIX4"/>
<dbReference type="GeneTree" id="ENSGT00390000010210"/>
<evidence type="ECO:0000256" key="5">
    <source>
        <dbReference type="ARBA" id="ARBA00023054"/>
    </source>
</evidence>
<gene>
    <name evidence="9" type="primary">CCDC167</name>
</gene>
<reference evidence="9" key="2">
    <citation type="submission" date="2025-09" db="UniProtKB">
        <authorList>
            <consortium name="Ensembl"/>
        </authorList>
    </citation>
    <scope>IDENTIFICATION</scope>
</reference>
<dbReference type="InterPro" id="IPR028194">
    <property type="entry name" value="CC167"/>
</dbReference>
<reference evidence="9" key="1">
    <citation type="submission" date="2025-08" db="UniProtKB">
        <authorList>
            <consortium name="Ensembl"/>
        </authorList>
    </citation>
    <scope>IDENTIFICATION</scope>
</reference>